<feature type="domain" description="N-acetyltransferase" evidence="1">
    <location>
        <begin position="25"/>
        <end position="170"/>
    </location>
</feature>
<dbReference type="AlphaFoldDB" id="A0A9X1W9D0"/>
<name>A0A9X1W9D0_9VIBR</name>
<accession>A0A9X1W9D0</accession>
<dbReference type="Proteomes" id="UP001139488">
    <property type="component" value="Unassembled WGS sequence"/>
</dbReference>
<reference evidence="2" key="1">
    <citation type="submission" date="2021-11" db="EMBL/GenBank/DDBJ databases">
        <title>Vibrio ZSDE26 sp. nov. and Vibrio ZSDZ34 sp. nov., isolated from coastal seawater in Qingdao.</title>
        <authorList>
            <person name="Zhang P."/>
        </authorList>
    </citation>
    <scope>NUCLEOTIDE SEQUENCE</scope>
    <source>
        <strain evidence="2">ZSDZ34</strain>
    </source>
</reference>
<dbReference type="Pfam" id="PF00583">
    <property type="entry name" value="Acetyltransf_1"/>
    <property type="match status" value="1"/>
</dbReference>
<gene>
    <name evidence="2" type="ORF">LNL84_06145</name>
</gene>
<dbReference type="EMBL" id="JAJNNZ010000004">
    <property type="protein sequence ID" value="MCJ2376413.1"/>
    <property type="molecule type" value="Genomic_DNA"/>
</dbReference>
<comment type="caution">
    <text evidence="2">The sequence shown here is derived from an EMBL/GenBank/DDBJ whole genome shotgun (WGS) entry which is preliminary data.</text>
</comment>
<protein>
    <submittedName>
        <fullName evidence="2">GNAT family N-acetyltransferase</fullName>
    </submittedName>
</protein>
<dbReference type="PROSITE" id="PS51186">
    <property type="entry name" value="GNAT"/>
    <property type="match status" value="1"/>
</dbReference>
<keyword evidence="3" id="KW-1185">Reference proteome</keyword>
<dbReference type="RefSeq" id="WP_244355901.1">
    <property type="nucleotide sequence ID" value="NZ_JAJNNZ010000004.1"/>
</dbReference>
<dbReference type="SUPFAM" id="SSF55729">
    <property type="entry name" value="Acyl-CoA N-acyltransferases (Nat)"/>
    <property type="match status" value="1"/>
</dbReference>
<organism evidence="2 3">
    <name type="scientific">Vibrio gelatinilyticus</name>
    <dbReference type="NCBI Taxonomy" id="2893468"/>
    <lineage>
        <taxon>Bacteria</taxon>
        <taxon>Pseudomonadati</taxon>
        <taxon>Pseudomonadota</taxon>
        <taxon>Gammaproteobacteria</taxon>
        <taxon>Vibrionales</taxon>
        <taxon>Vibrionaceae</taxon>
        <taxon>Vibrio</taxon>
    </lineage>
</organism>
<dbReference type="Gene3D" id="3.40.630.30">
    <property type="match status" value="1"/>
</dbReference>
<proteinExistence type="predicted"/>
<dbReference type="InterPro" id="IPR016181">
    <property type="entry name" value="Acyl_CoA_acyltransferase"/>
</dbReference>
<dbReference type="InterPro" id="IPR000182">
    <property type="entry name" value="GNAT_dom"/>
</dbReference>
<evidence type="ECO:0000259" key="1">
    <source>
        <dbReference type="PROSITE" id="PS51186"/>
    </source>
</evidence>
<dbReference type="GO" id="GO:0016747">
    <property type="term" value="F:acyltransferase activity, transferring groups other than amino-acyl groups"/>
    <property type="evidence" value="ECO:0007669"/>
    <property type="project" value="InterPro"/>
</dbReference>
<evidence type="ECO:0000313" key="2">
    <source>
        <dbReference type="EMBL" id="MCJ2376413.1"/>
    </source>
</evidence>
<evidence type="ECO:0000313" key="3">
    <source>
        <dbReference type="Proteomes" id="UP001139488"/>
    </source>
</evidence>
<sequence length="171" mass="18892">MLRKVYATVFGNLAGRYVAGGYVQFTFRETTPSDKDFSNLVAELSSELRALTSDSGESSFHADSFSLGTDICLVIYQSEKAVACGSFRKHDSETCELKRMYSKYRGAGSYLITQLESCAVIKGYKRSVLSTRKVNDNAVCFYERHGYSKVSAYGKYVHASKSVCLGKSLAT</sequence>